<dbReference type="EMBL" id="ML170206">
    <property type="protein sequence ID" value="TDL18571.1"/>
    <property type="molecule type" value="Genomic_DNA"/>
</dbReference>
<proteinExistence type="predicted"/>
<dbReference type="VEuPathDB" id="FungiDB:BD410DRAFT_806435"/>
<name>A0A4Y7PU57_9AGAM</name>
<reference evidence="1 2" key="1">
    <citation type="submission" date="2018-06" db="EMBL/GenBank/DDBJ databases">
        <title>A transcriptomic atlas of mushroom development highlights an independent origin of complex multicellularity.</title>
        <authorList>
            <consortium name="DOE Joint Genome Institute"/>
            <person name="Krizsan K."/>
            <person name="Almasi E."/>
            <person name="Merenyi Z."/>
            <person name="Sahu N."/>
            <person name="Viragh M."/>
            <person name="Koszo T."/>
            <person name="Mondo S."/>
            <person name="Kiss B."/>
            <person name="Balint B."/>
            <person name="Kues U."/>
            <person name="Barry K."/>
            <person name="Hegedus J.C."/>
            <person name="Henrissat B."/>
            <person name="Johnson J."/>
            <person name="Lipzen A."/>
            <person name="Ohm R."/>
            <person name="Nagy I."/>
            <person name="Pangilinan J."/>
            <person name="Yan J."/>
            <person name="Xiong Y."/>
            <person name="Grigoriev I.V."/>
            <person name="Hibbett D.S."/>
            <person name="Nagy L.G."/>
        </authorList>
    </citation>
    <scope>NUCLEOTIDE SEQUENCE [LARGE SCALE GENOMIC DNA]</scope>
    <source>
        <strain evidence="1 2">SZMC22713</strain>
    </source>
</reference>
<protein>
    <submittedName>
        <fullName evidence="1">Uncharacterized protein</fullName>
    </submittedName>
</protein>
<evidence type="ECO:0000313" key="1">
    <source>
        <dbReference type="EMBL" id="TDL18571.1"/>
    </source>
</evidence>
<dbReference type="Proteomes" id="UP000294933">
    <property type="component" value="Unassembled WGS sequence"/>
</dbReference>
<dbReference type="AlphaFoldDB" id="A0A4Y7PU57"/>
<gene>
    <name evidence="1" type="ORF">BD410DRAFT_806435</name>
</gene>
<organism evidence="1 2">
    <name type="scientific">Rickenella mellea</name>
    <dbReference type="NCBI Taxonomy" id="50990"/>
    <lineage>
        <taxon>Eukaryota</taxon>
        <taxon>Fungi</taxon>
        <taxon>Dikarya</taxon>
        <taxon>Basidiomycota</taxon>
        <taxon>Agaricomycotina</taxon>
        <taxon>Agaricomycetes</taxon>
        <taxon>Hymenochaetales</taxon>
        <taxon>Rickenellaceae</taxon>
        <taxon>Rickenella</taxon>
    </lineage>
</organism>
<keyword evidence="2" id="KW-1185">Reference proteome</keyword>
<accession>A0A4Y7PU57</accession>
<sequence>MPSSPSPIIKAEKLEDVISGPMYPTSPPPPEPFPTAPIMLAPILYVVFETRHEYLGPSEHPDSSFVLHRHSQMYMHYDVERSDALDRIYAHMGLPPKLRQLSWRLDSERETTRHRLRSPSDVEKAFVAYRKRETSKRGGNQTVLHIYDTTPTPEAILAKMARKEKKLKRDIDKQKRLAKVHARDREHVSRAPFTACARGDNVEVARTVARTRGAARKMQVVKYQPLIATRDAEQ</sequence>
<evidence type="ECO:0000313" key="2">
    <source>
        <dbReference type="Proteomes" id="UP000294933"/>
    </source>
</evidence>